<keyword evidence="2" id="KW-1133">Transmembrane helix</keyword>
<feature type="region of interest" description="Disordered" evidence="1">
    <location>
        <begin position="838"/>
        <end position="859"/>
    </location>
</feature>
<dbReference type="OrthoDB" id="2020070at2759"/>
<dbReference type="SUPFAM" id="SSF53448">
    <property type="entry name" value="Nucleotide-diphospho-sugar transferases"/>
    <property type="match status" value="1"/>
</dbReference>
<evidence type="ECO:0000313" key="3">
    <source>
        <dbReference type="EMBL" id="KEP55239.1"/>
    </source>
</evidence>
<evidence type="ECO:0000256" key="1">
    <source>
        <dbReference type="SAM" id="MobiDB-lite"/>
    </source>
</evidence>
<keyword evidence="4" id="KW-1185">Reference proteome</keyword>
<dbReference type="AlphaFoldDB" id="A0A074S7T5"/>
<organism evidence="3 4">
    <name type="scientific">Rhizoctonia solani 123E</name>
    <dbReference type="NCBI Taxonomy" id="1423351"/>
    <lineage>
        <taxon>Eukaryota</taxon>
        <taxon>Fungi</taxon>
        <taxon>Dikarya</taxon>
        <taxon>Basidiomycota</taxon>
        <taxon>Agaricomycotina</taxon>
        <taxon>Agaricomycetes</taxon>
        <taxon>Cantharellales</taxon>
        <taxon>Ceratobasidiaceae</taxon>
        <taxon>Rhizoctonia</taxon>
    </lineage>
</organism>
<dbReference type="PANTHER" id="PTHR33604:SF3">
    <property type="entry name" value="OSJNBA0004B13.7 PROTEIN"/>
    <property type="match status" value="1"/>
</dbReference>
<reference evidence="3 4" key="1">
    <citation type="submission" date="2013-12" db="EMBL/GenBank/DDBJ databases">
        <authorList>
            <person name="Cubeta M."/>
            <person name="Pakala S."/>
            <person name="Fedorova N."/>
            <person name="Thomas E."/>
            <person name="Dean R."/>
            <person name="Jabaji S."/>
            <person name="Neate S."/>
            <person name="Toda T."/>
            <person name="Tavantzis S."/>
            <person name="Vilgalys R."/>
            <person name="Bharathan N."/>
            <person name="Pakala S."/>
            <person name="Losada L.S."/>
            <person name="Zafar N."/>
            <person name="Nierman W."/>
        </authorList>
    </citation>
    <scope>NUCLEOTIDE SEQUENCE [LARGE SCALE GENOMIC DNA]</scope>
    <source>
        <strain evidence="3 4">123E</strain>
    </source>
</reference>
<feature type="compositionally biased region" description="Acidic residues" evidence="1">
    <location>
        <begin position="850"/>
        <end position="859"/>
    </location>
</feature>
<keyword evidence="2" id="KW-0472">Membrane</keyword>
<dbReference type="EMBL" id="AZST01000009">
    <property type="protein sequence ID" value="KEP55239.1"/>
    <property type="molecule type" value="Genomic_DNA"/>
</dbReference>
<dbReference type="STRING" id="1423351.A0A074S7T5"/>
<sequence length="859" mass="97007">MLSTRRRTNSNNGRSHRHLSNQSNKIKPQITLQRRIQSNLDAFQLPTAISPILPISSHAGRKLMFLVIIALLTFTYTLLRVTGRLSITPNTQLGDPTTSDQLFPNTASLTPQGRVALQELSLESIQALPSQVTFVFFVLQHTTRGTLPLISRLQLLDTQIHILVPLNQATELDYLLDTLLPTRSNIHVYPGAMDGAGAALDMLHHAKHVETPWVWIMSDNHRGELHDLETWVDKVAFKAPRVQVPIGMYGARLTEFRITCVSSTDRPEPVAFLVPPFLAPTRLLVESEPGIMADTQANVWASLGERIGRIANLGMGGAVIGAVNSTSEQCIRMIGSKGVLGVSADTVATLRGQFRSLVPEKLQFAFLVPNLTSLKRISPTICRVLHNGHDLSITVRGLSSTNRKILTEQQYLNYGCHLHYTIVPDTENGYEKDTLALADSWCNPGSAKDKILIVGGDDNRSWYNPVHKSRVCATAAIYLHDRDLESSEWFSMLTAEEWRAWDKPAIELAVITHDRPWSLRRLLDSVKQAHYFGDTVNVVINLEQTSDQETRQIAEEFKMEPTGSHVFVRHRIVYAGLMTAVVESWYPHGNHSYGVMLEDDVELSPLFYAWIKFCILRYRYGTPLRDASQLYGINIFAMANIEHPHTPYLSQVPCSWGAVYFPEHWREFRQYLSLRLSEHVMPATDIVVPNLRSNRWSRSWKKFFNEMVYLQGYVSLYPNYDYFVSLSTNHLEVGEHVPANIDQEKQRQYFLPLMQEPEVANRHPGTERGVKLLDLPLSNLPKWADLPALDLWGNISSLGKLRNVGLERRVNMSACQPDEMEASALEYLCPPKEATHSEAARKTLYTSSTGDDDLDLMQG</sequence>
<name>A0A074S7T5_9AGAM</name>
<dbReference type="Gene3D" id="3.90.550.10">
    <property type="entry name" value="Spore Coat Polysaccharide Biosynthesis Protein SpsA, Chain A"/>
    <property type="match status" value="1"/>
</dbReference>
<dbReference type="HOGENOM" id="CLU_004238_1_0_1"/>
<comment type="caution">
    <text evidence="3">The sequence shown here is derived from an EMBL/GenBank/DDBJ whole genome shotgun (WGS) entry which is preliminary data.</text>
</comment>
<dbReference type="InterPro" id="IPR029044">
    <property type="entry name" value="Nucleotide-diphossugar_trans"/>
</dbReference>
<feature type="compositionally biased region" description="Basic residues" evidence="1">
    <location>
        <begin position="1"/>
        <end position="19"/>
    </location>
</feature>
<protein>
    <submittedName>
        <fullName evidence="3">Putative carrier protein C8C9,12c</fullName>
    </submittedName>
</protein>
<feature type="region of interest" description="Disordered" evidence="1">
    <location>
        <begin position="1"/>
        <end position="28"/>
    </location>
</feature>
<evidence type="ECO:0000256" key="2">
    <source>
        <dbReference type="SAM" id="Phobius"/>
    </source>
</evidence>
<feature type="transmembrane region" description="Helical" evidence="2">
    <location>
        <begin position="63"/>
        <end position="79"/>
    </location>
</feature>
<accession>A0A074S7T5</accession>
<gene>
    <name evidence="3" type="ORF">V565_007460</name>
</gene>
<dbReference type="Proteomes" id="UP000027456">
    <property type="component" value="Unassembled WGS sequence"/>
</dbReference>
<keyword evidence="2" id="KW-0812">Transmembrane</keyword>
<evidence type="ECO:0000313" key="4">
    <source>
        <dbReference type="Proteomes" id="UP000027456"/>
    </source>
</evidence>
<proteinExistence type="predicted"/>
<dbReference type="PANTHER" id="PTHR33604">
    <property type="entry name" value="OSJNBA0004B13.7 PROTEIN"/>
    <property type="match status" value="1"/>
</dbReference>